<dbReference type="Gene3D" id="1.10.10.580">
    <property type="entry name" value="Structural maintenance of chromosome 1. Chain E"/>
    <property type="match status" value="1"/>
</dbReference>
<dbReference type="AlphaFoldDB" id="A0A1I1EMF6"/>
<keyword evidence="1 3" id="KW-0159">Chromosome partition</keyword>
<evidence type="ECO:0000256" key="1">
    <source>
        <dbReference type="ARBA" id="ARBA00022829"/>
    </source>
</evidence>
<keyword evidence="3" id="KW-0963">Cytoplasm</keyword>
<dbReference type="STRING" id="283737.SAMN05660453_0543"/>
<dbReference type="EMBL" id="FOLI01000001">
    <property type="protein sequence ID" value="SFB88207.1"/>
    <property type="molecule type" value="Genomic_DNA"/>
</dbReference>
<dbReference type="GO" id="GO:0007059">
    <property type="term" value="P:chromosome segregation"/>
    <property type="evidence" value="ECO:0007669"/>
    <property type="project" value="UniProtKB-UniRule"/>
</dbReference>
<reference evidence="4 5" key="1">
    <citation type="submission" date="2016-10" db="EMBL/GenBank/DDBJ databases">
        <authorList>
            <person name="de Groot N.N."/>
        </authorList>
    </citation>
    <scope>NUCLEOTIDE SEQUENCE [LARGE SCALE GENOMIC DNA]</scope>
    <source>
        <strain evidence="4 5">DSM 19113</strain>
    </source>
</reference>
<comment type="function">
    <text evidence="3">Participates in chromosomal partition during cell division. May act via the formation of a condensin-like complex containing Smc and ScpB that pull DNA away from mid-cell into both cell halves.</text>
</comment>
<gene>
    <name evidence="3" type="primary">scpA</name>
    <name evidence="4" type="ORF">SAMN05660453_0543</name>
</gene>
<comment type="subunit">
    <text evidence="3">Component of a cohesin-like complex composed of ScpA, ScpB and the Smc homodimer, in which ScpA and ScpB bind to the head domain of Smc. The presence of the three proteins is required for the association of the complex with DNA.</text>
</comment>
<dbReference type="PANTHER" id="PTHR33969:SF2">
    <property type="entry name" value="SEGREGATION AND CONDENSATION PROTEIN A"/>
    <property type="match status" value="1"/>
</dbReference>
<comment type="subcellular location">
    <subcellularLocation>
        <location evidence="3">Cytoplasm</location>
    </subcellularLocation>
    <text evidence="3">Associated with two foci at the outer edges of the nucleoid region in young cells, and at four foci within both cell halves in older cells.</text>
</comment>
<dbReference type="InterPro" id="IPR003768">
    <property type="entry name" value="ScpA"/>
</dbReference>
<organism evidence="4 5">
    <name type="scientific">Fructobacillus durionis</name>
    <dbReference type="NCBI Taxonomy" id="283737"/>
    <lineage>
        <taxon>Bacteria</taxon>
        <taxon>Bacillati</taxon>
        <taxon>Bacillota</taxon>
        <taxon>Bacilli</taxon>
        <taxon>Lactobacillales</taxon>
        <taxon>Lactobacillaceae</taxon>
        <taxon>Fructobacillus</taxon>
    </lineage>
</organism>
<dbReference type="PANTHER" id="PTHR33969">
    <property type="entry name" value="SEGREGATION AND CONDENSATION PROTEIN A"/>
    <property type="match status" value="1"/>
</dbReference>
<dbReference type="RefSeq" id="WP_280139644.1">
    <property type="nucleotide sequence ID" value="NZ_JBHSHI010000001.1"/>
</dbReference>
<keyword evidence="3" id="KW-0131">Cell cycle</keyword>
<name>A0A1I1EMF6_9LACO</name>
<dbReference type="HAMAP" id="MF_01805">
    <property type="entry name" value="ScpA"/>
    <property type="match status" value="1"/>
</dbReference>
<dbReference type="GO" id="GO:0006260">
    <property type="term" value="P:DNA replication"/>
    <property type="evidence" value="ECO:0007669"/>
    <property type="project" value="UniProtKB-UniRule"/>
</dbReference>
<protein>
    <recommendedName>
        <fullName evidence="2 3">Segregation and condensation protein A</fullName>
    </recommendedName>
</protein>
<accession>A0A1I1EMF6</accession>
<dbReference type="GO" id="GO:0005737">
    <property type="term" value="C:cytoplasm"/>
    <property type="evidence" value="ECO:0007669"/>
    <property type="project" value="UniProtKB-SubCell"/>
</dbReference>
<keyword evidence="3" id="KW-0132">Cell division</keyword>
<comment type="similarity">
    <text evidence="3">Belongs to the ScpA family.</text>
</comment>
<dbReference type="InterPro" id="IPR023093">
    <property type="entry name" value="ScpA-like_C"/>
</dbReference>
<dbReference type="Proteomes" id="UP000199376">
    <property type="component" value="Unassembled WGS sequence"/>
</dbReference>
<evidence type="ECO:0000256" key="2">
    <source>
        <dbReference type="ARBA" id="ARBA00044777"/>
    </source>
</evidence>
<proteinExistence type="inferred from homology"/>
<keyword evidence="5" id="KW-1185">Reference proteome</keyword>
<evidence type="ECO:0000313" key="4">
    <source>
        <dbReference type="EMBL" id="SFB88207.1"/>
    </source>
</evidence>
<dbReference type="Pfam" id="PF02616">
    <property type="entry name" value="SMC_ScpA"/>
    <property type="match status" value="1"/>
</dbReference>
<sequence>MISGESIIKPADLTIKITDFEGPLDLLLHLIKKHEMDILSLPIAQVTEQYLAFIKKQQAMQLDVAAEYLVMAAKLIRIKSNDLLPQPEIEDELSDEDELDPKQELINRLLVYQRYQQATGFFDERQEVGMKSFGRPALVDETPEEERQLTLAPGLSLVDLQLAFDNVIARQKDLVPRTRQVRSDSYTIGDGIKTIETKLAALPDDESLTFTELFDGLYYADRLVMTFLGLLEMSKEKKLTIWQADLDDEILIKAVKHERDFAN</sequence>
<dbReference type="GO" id="GO:0051301">
    <property type="term" value="P:cell division"/>
    <property type="evidence" value="ECO:0007669"/>
    <property type="project" value="UniProtKB-KW"/>
</dbReference>
<evidence type="ECO:0000313" key="5">
    <source>
        <dbReference type="Proteomes" id="UP000199376"/>
    </source>
</evidence>
<dbReference type="Gene3D" id="6.10.250.2410">
    <property type="match status" value="1"/>
</dbReference>
<evidence type="ECO:0000256" key="3">
    <source>
        <dbReference type="HAMAP-Rule" id="MF_01805"/>
    </source>
</evidence>